<keyword evidence="4" id="KW-1185">Reference proteome</keyword>
<feature type="region of interest" description="Disordered" evidence="1">
    <location>
        <begin position="313"/>
        <end position="351"/>
    </location>
</feature>
<evidence type="ECO:0000256" key="2">
    <source>
        <dbReference type="SAM" id="SignalP"/>
    </source>
</evidence>
<feature type="signal peptide" evidence="2">
    <location>
        <begin position="1"/>
        <end position="30"/>
    </location>
</feature>
<dbReference type="Proteomes" id="UP000595046">
    <property type="component" value="Chromosome"/>
</dbReference>
<proteinExistence type="predicted"/>
<dbReference type="InterPro" id="IPR011050">
    <property type="entry name" value="Pectin_lyase_fold/virulence"/>
</dbReference>
<evidence type="ECO:0000313" key="4">
    <source>
        <dbReference type="Proteomes" id="UP000595046"/>
    </source>
</evidence>
<gene>
    <name evidence="3" type="ORF">G4Z16_02990</name>
</gene>
<dbReference type="InterPro" id="IPR012332">
    <property type="entry name" value="Autotransporter_pectin_lyase_C"/>
</dbReference>
<feature type="chain" id="PRO_5032481519" description="Right handed beta helix domain-containing protein" evidence="2">
    <location>
        <begin position="31"/>
        <end position="351"/>
    </location>
</feature>
<accession>A0A7T1T373</accession>
<dbReference type="KEGG" id="sbat:G4Z16_02990"/>
<dbReference type="PANTHER" id="PTHR11319">
    <property type="entry name" value="G PROTEIN-COUPLED RECEPTOR-RELATED"/>
    <property type="match status" value="1"/>
</dbReference>
<dbReference type="SUPFAM" id="SSF51126">
    <property type="entry name" value="Pectin lyase-like"/>
    <property type="match status" value="1"/>
</dbReference>
<name>A0A7T1T373_9ACTN</name>
<sequence length="351" mass="35150">MKTILRSGAVAAAIGVGLSLAVLPAVPAGAAAAIRVPCNDITALKTAINNANSSANAGRIVLASHCTYNLTAPDNPDDGLPEITGNVTITGRDTTIRRAPNATQDFRVFHVVSGGTLNLNSLTVSGGANAGRGGGIFNANGTLNLNRTIIKGNQASQGGGIFNLSGRLNLDRSTVERNTATFGGGINNNGGGTVIMKGGSLLNNRATGNGGGFTNAVGNASLESVSVRRNTAPVGGGLHNTSALRLTSSTVRDNIAVSGAGISNDSVGSLGSALTLVRSLVTRNTAITAGGGILNEASPGDVTLTDSRVVRNRPDNCSPAGSVPGCTNPTSTVTPPTKQLPPPAKDSKSRK</sequence>
<dbReference type="AlphaFoldDB" id="A0A7T1T373"/>
<reference evidence="4" key="1">
    <citation type="submission" date="2020-02" db="EMBL/GenBank/DDBJ databases">
        <title>Streptomyces sp. ASO4wet.</title>
        <authorList>
            <person name="Risdian C."/>
            <person name="Landwehr W."/>
            <person name="Schupp P."/>
            <person name="Wink J."/>
        </authorList>
    </citation>
    <scope>NUCLEOTIDE SEQUENCE [LARGE SCALE GENOMIC DNA]</scope>
    <source>
        <strain evidence="4">ASO4wet</strain>
    </source>
</reference>
<dbReference type="PANTHER" id="PTHR11319:SF35">
    <property type="entry name" value="OUTER MEMBRANE PROTEIN PMPC-RELATED"/>
    <property type="match status" value="1"/>
</dbReference>
<evidence type="ECO:0008006" key="5">
    <source>
        <dbReference type="Google" id="ProtNLM"/>
    </source>
</evidence>
<organism evidence="3 4">
    <name type="scientific">Streptomyces bathyalis</name>
    <dbReference type="NCBI Taxonomy" id="2710756"/>
    <lineage>
        <taxon>Bacteria</taxon>
        <taxon>Bacillati</taxon>
        <taxon>Actinomycetota</taxon>
        <taxon>Actinomycetes</taxon>
        <taxon>Kitasatosporales</taxon>
        <taxon>Streptomycetaceae</taxon>
        <taxon>Streptomyces</taxon>
    </lineage>
</organism>
<protein>
    <recommendedName>
        <fullName evidence="5">Right handed beta helix domain-containing protein</fullName>
    </recommendedName>
</protein>
<evidence type="ECO:0000313" key="3">
    <source>
        <dbReference type="EMBL" id="QPP05526.1"/>
    </source>
</evidence>
<dbReference type="EMBL" id="CP048882">
    <property type="protein sequence ID" value="QPP05526.1"/>
    <property type="molecule type" value="Genomic_DNA"/>
</dbReference>
<feature type="compositionally biased region" description="Polar residues" evidence="1">
    <location>
        <begin position="325"/>
        <end position="337"/>
    </location>
</feature>
<dbReference type="RefSeq" id="WP_197349039.1">
    <property type="nucleotide sequence ID" value="NZ_CP048882.1"/>
</dbReference>
<dbReference type="Gene3D" id="2.160.20.20">
    <property type="match status" value="1"/>
</dbReference>
<evidence type="ECO:0000256" key="1">
    <source>
        <dbReference type="SAM" id="MobiDB-lite"/>
    </source>
</evidence>
<keyword evidence="2" id="KW-0732">Signal</keyword>